<keyword evidence="4 7" id="KW-0808">Transferase</keyword>
<sequence length="381" mass="39926">MQADDQAQGAPVRAGAELHRSPLHDRHLQAGAKFAAFGGWSMPLEYAGAGVLAEHHAVRSAVGLFDVSHLGKVRVAGPAAAAFLNRCLTADLDRIGPGQAQYTLICNDDGGVVDDLIAYLLSPDEVFLIPNAANTAQVVSMLRAVAPAGVEVVDQHTEHAVLAVQGPHSDEVLAGAGLPVGHGYMSFVVVEHAGTPLVVCRTGYTGERGYELVTPSAAAPAVWDAVRAAGEPYGLQPAGLGARDTLRTEMGYPLHGQDLSPAITPLQARLGWAVGWKKPEFFGAAALRAEKEAGPRRLLRGLKAVGRGIPRPGMVVRDADGSPAGLVTSGTFSPTLKTGIALALLDPSVADEDVVTVDVRQRREQFQVTRPPFVVPGVREA</sequence>
<evidence type="ECO:0000256" key="8">
    <source>
        <dbReference type="PIRSR" id="PIRSR006487-1"/>
    </source>
</evidence>
<dbReference type="HAMAP" id="MF_00259">
    <property type="entry name" value="GcvT"/>
    <property type="match status" value="1"/>
</dbReference>
<feature type="binding site" evidence="8">
    <location>
        <position position="211"/>
    </location>
    <ligand>
        <name>substrate</name>
    </ligand>
</feature>
<dbReference type="EC" id="2.1.2.10" evidence="2 7"/>
<dbReference type="PANTHER" id="PTHR43757:SF2">
    <property type="entry name" value="AMINOMETHYLTRANSFERASE, MITOCHONDRIAL"/>
    <property type="match status" value="1"/>
</dbReference>
<dbReference type="GO" id="GO:0005960">
    <property type="term" value="C:glycine cleavage complex"/>
    <property type="evidence" value="ECO:0007669"/>
    <property type="project" value="InterPro"/>
</dbReference>
<dbReference type="GO" id="GO:0019464">
    <property type="term" value="P:glycine decarboxylation via glycine cleavage system"/>
    <property type="evidence" value="ECO:0007669"/>
    <property type="project" value="UniProtKB-UniRule"/>
</dbReference>
<dbReference type="NCBIfam" id="TIGR00528">
    <property type="entry name" value="gcvT"/>
    <property type="match status" value="1"/>
</dbReference>
<evidence type="ECO:0000259" key="9">
    <source>
        <dbReference type="Pfam" id="PF01571"/>
    </source>
</evidence>
<proteinExistence type="inferred from homology"/>
<dbReference type="Pfam" id="PF08669">
    <property type="entry name" value="GCV_T_C"/>
    <property type="match status" value="1"/>
</dbReference>
<dbReference type="Pfam" id="PF01571">
    <property type="entry name" value="GCV_T"/>
    <property type="match status" value="1"/>
</dbReference>
<dbReference type="PIRSF" id="PIRSF006487">
    <property type="entry name" value="GcvT"/>
    <property type="match status" value="1"/>
</dbReference>
<comment type="function">
    <text evidence="7">The glycine cleavage system catalyzes the degradation of glycine.</text>
</comment>
<evidence type="ECO:0000256" key="4">
    <source>
        <dbReference type="ARBA" id="ARBA00022679"/>
    </source>
</evidence>
<keyword evidence="3 7" id="KW-0032">Aminotransferase</keyword>
<protein>
    <recommendedName>
        <fullName evidence="2 7">Aminomethyltransferase</fullName>
        <ecNumber evidence="2 7">2.1.2.10</ecNumber>
    </recommendedName>
    <alternativeName>
        <fullName evidence="5 7">Glycine cleavage system T protein</fullName>
    </alternativeName>
</protein>
<feature type="domain" description="Aminomethyltransferase C-terminal" evidence="10">
    <location>
        <begin position="299"/>
        <end position="374"/>
    </location>
</feature>
<dbReference type="InterPro" id="IPR027266">
    <property type="entry name" value="TrmE/GcvT-like"/>
</dbReference>
<dbReference type="PANTHER" id="PTHR43757">
    <property type="entry name" value="AMINOMETHYLTRANSFERASE"/>
    <property type="match status" value="1"/>
</dbReference>
<reference evidence="11" key="1">
    <citation type="submission" date="2020-02" db="EMBL/GenBank/DDBJ databases">
        <authorList>
            <person name="Meier V. D."/>
        </authorList>
    </citation>
    <scope>NUCLEOTIDE SEQUENCE</scope>
    <source>
        <strain evidence="11">AVDCRST_MAG61</strain>
    </source>
</reference>
<evidence type="ECO:0000256" key="2">
    <source>
        <dbReference type="ARBA" id="ARBA00012616"/>
    </source>
</evidence>
<evidence type="ECO:0000256" key="6">
    <source>
        <dbReference type="ARBA" id="ARBA00047665"/>
    </source>
</evidence>
<dbReference type="GO" id="GO:0008483">
    <property type="term" value="F:transaminase activity"/>
    <property type="evidence" value="ECO:0007669"/>
    <property type="project" value="UniProtKB-KW"/>
</dbReference>
<dbReference type="SUPFAM" id="SSF101790">
    <property type="entry name" value="Aminomethyltransferase beta-barrel domain"/>
    <property type="match status" value="1"/>
</dbReference>
<evidence type="ECO:0000256" key="7">
    <source>
        <dbReference type="HAMAP-Rule" id="MF_00259"/>
    </source>
</evidence>
<comment type="similarity">
    <text evidence="1 7">Belongs to the GcvT family.</text>
</comment>
<dbReference type="InterPro" id="IPR013977">
    <property type="entry name" value="GcvT_C"/>
</dbReference>
<dbReference type="EMBL" id="CADCTT010000334">
    <property type="protein sequence ID" value="CAA9329187.1"/>
    <property type="molecule type" value="Genomic_DNA"/>
</dbReference>
<comment type="subunit">
    <text evidence="7">The glycine cleavage system is composed of four proteins: P, T, L and H.</text>
</comment>
<dbReference type="GO" id="GO:0004047">
    <property type="term" value="F:aminomethyltransferase activity"/>
    <property type="evidence" value="ECO:0007669"/>
    <property type="project" value="UniProtKB-UniRule"/>
</dbReference>
<accession>A0A6J4LFC0</accession>
<dbReference type="InterPro" id="IPR029043">
    <property type="entry name" value="GcvT/YgfZ_C"/>
</dbReference>
<evidence type="ECO:0000256" key="3">
    <source>
        <dbReference type="ARBA" id="ARBA00022576"/>
    </source>
</evidence>
<evidence type="ECO:0000256" key="5">
    <source>
        <dbReference type="ARBA" id="ARBA00031395"/>
    </source>
</evidence>
<dbReference type="InterPro" id="IPR022903">
    <property type="entry name" value="GcvT_bac"/>
</dbReference>
<organism evidence="11">
    <name type="scientific">uncultured Friedmanniella sp</name>
    <dbReference type="NCBI Taxonomy" id="335381"/>
    <lineage>
        <taxon>Bacteria</taxon>
        <taxon>Bacillati</taxon>
        <taxon>Actinomycetota</taxon>
        <taxon>Actinomycetes</taxon>
        <taxon>Propionibacteriales</taxon>
        <taxon>Nocardioidaceae</taxon>
        <taxon>Friedmanniella</taxon>
        <taxon>environmental samples</taxon>
    </lineage>
</organism>
<name>A0A6J4LFC0_9ACTN</name>
<keyword evidence="11" id="KW-0489">Methyltransferase</keyword>
<dbReference type="InterPro" id="IPR028896">
    <property type="entry name" value="GcvT/YgfZ/DmdA"/>
</dbReference>
<evidence type="ECO:0000256" key="1">
    <source>
        <dbReference type="ARBA" id="ARBA00008609"/>
    </source>
</evidence>
<dbReference type="GO" id="GO:0005829">
    <property type="term" value="C:cytosol"/>
    <property type="evidence" value="ECO:0007669"/>
    <property type="project" value="TreeGrafter"/>
</dbReference>
<evidence type="ECO:0000259" key="10">
    <source>
        <dbReference type="Pfam" id="PF08669"/>
    </source>
</evidence>
<evidence type="ECO:0000313" key="11">
    <source>
        <dbReference type="EMBL" id="CAA9329187.1"/>
    </source>
</evidence>
<comment type="catalytic activity">
    <reaction evidence="6 7">
        <text>N(6)-[(R)-S(8)-aminomethyldihydrolipoyl]-L-lysyl-[protein] + (6S)-5,6,7,8-tetrahydrofolate = N(6)-[(R)-dihydrolipoyl]-L-lysyl-[protein] + (6R)-5,10-methylene-5,6,7,8-tetrahydrofolate + NH4(+)</text>
        <dbReference type="Rhea" id="RHEA:16945"/>
        <dbReference type="Rhea" id="RHEA-COMP:10475"/>
        <dbReference type="Rhea" id="RHEA-COMP:10492"/>
        <dbReference type="ChEBI" id="CHEBI:15636"/>
        <dbReference type="ChEBI" id="CHEBI:28938"/>
        <dbReference type="ChEBI" id="CHEBI:57453"/>
        <dbReference type="ChEBI" id="CHEBI:83100"/>
        <dbReference type="ChEBI" id="CHEBI:83143"/>
        <dbReference type="EC" id="2.1.2.10"/>
    </reaction>
</comment>
<dbReference type="InterPro" id="IPR006223">
    <property type="entry name" value="GcvT"/>
</dbReference>
<dbReference type="GO" id="GO:0032259">
    <property type="term" value="P:methylation"/>
    <property type="evidence" value="ECO:0007669"/>
    <property type="project" value="UniProtKB-KW"/>
</dbReference>
<dbReference type="NCBIfam" id="NF001567">
    <property type="entry name" value="PRK00389.1"/>
    <property type="match status" value="1"/>
</dbReference>
<gene>
    <name evidence="7" type="primary">gcvT</name>
    <name evidence="11" type="ORF">AVDCRST_MAG61-2791</name>
</gene>
<dbReference type="SUPFAM" id="SSF103025">
    <property type="entry name" value="Folate-binding domain"/>
    <property type="match status" value="1"/>
</dbReference>
<dbReference type="AlphaFoldDB" id="A0A6J4LFC0"/>
<feature type="domain" description="GCVT N-terminal" evidence="9">
    <location>
        <begin position="23"/>
        <end position="278"/>
    </location>
</feature>
<dbReference type="InterPro" id="IPR006222">
    <property type="entry name" value="GCVT_N"/>
</dbReference>
<dbReference type="Gene3D" id="3.30.1360.120">
    <property type="entry name" value="Probable tRNA modification gtpase trme, domain 1"/>
    <property type="match status" value="1"/>
</dbReference>
<dbReference type="GO" id="GO:0008168">
    <property type="term" value="F:methyltransferase activity"/>
    <property type="evidence" value="ECO:0007669"/>
    <property type="project" value="UniProtKB-KW"/>
</dbReference>